<feature type="transmembrane region" description="Helical" evidence="1">
    <location>
        <begin position="12"/>
        <end position="36"/>
    </location>
</feature>
<organism evidence="2 3">
    <name type="scientific">Rhodococcus pyridinivorans</name>
    <dbReference type="NCBI Taxonomy" id="103816"/>
    <lineage>
        <taxon>Bacteria</taxon>
        <taxon>Bacillati</taxon>
        <taxon>Actinomycetota</taxon>
        <taxon>Actinomycetes</taxon>
        <taxon>Mycobacteriales</taxon>
        <taxon>Nocardiaceae</taxon>
        <taxon>Rhodococcus</taxon>
    </lineage>
</organism>
<evidence type="ECO:0000256" key="1">
    <source>
        <dbReference type="SAM" id="Phobius"/>
    </source>
</evidence>
<evidence type="ECO:0000313" key="3">
    <source>
        <dbReference type="Proteomes" id="UP000593818"/>
    </source>
</evidence>
<keyword evidence="1" id="KW-0472">Membrane</keyword>
<gene>
    <name evidence="2" type="ORF">INP59_26795</name>
</gene>
<keyword evidence="1" id="KW-1133">Transmembrane helix</keyword>
<dbReference type="AlphaFoldDB" id="A0A7M2XXF3"/>
<protein>
    <submittedName>
        <fullName evidence="2">Uncharacterized protein</fullName>
    </submittedName>
</protein>
<reference evidence="2 3" key="1">
    <citation type="submission" date="2020-10" db="EMBL/GenBank/DDBJ databases">
        <title>Whole genome sequence of oil-degrading bacteria Rhodococcus pyridinivorans strain 5Ap.</title>
        <authorList>
            <person name="Akhremchuk A.E."/>
            <person name="Valentovich L.N."/>
            <person name="Charniauskaya M.I."/>
            <person name="Bukliarevich H.A."/>
            <person name="Titok M.A."/>
        </authorList>
    </citation>
    <scope>NUCLEOTIDE SEQUENCE [LARGE SCALE GENOMIC DNA]</scope>
    <source>
        <strain evidence="2 3">5Ap</strain>
        <plasmid evidence="2 3">pSID</plasmid>
    </source>
</reference>
<keyword evidence="1" id="KW-0812">Transmembrane</keyword>
<geneLocation type="plasmid" evidence="2 3">
    <name>pSID</name>
</geneLocation>
<proteinExistence type="predicted"/>
<keyword evidence="2" id="KW-0614">Plasmid</keyword>
<accession>A0A7M2XXF3</accession>
<evidence type="ECO:0000313" key="2">
    <source>
        <dbReference type="EMBL" id="QOW01984.1"/>
    </source>
</evidence>
<name>A0A7M2XXF3_9NOCA</name>
<sequence length="235" mass="25338">MLGITAESAPVVSAAATVGGAIATSLSVAVAAFLGVRSLRAQAADSHARSRPMVGAALTLDPHPTSQSADLEVRNYGQTVAYDVTVTFDPPLADTGTRSGQPSLVPFLIQRYDQTIPNLMPGTMLKNTWYILHEEAAGESVNDEPIADRVVATIEYFDAPNTPGDGGRRRRRSRFEDRFVLDITTLYGEARTMHSDDHLGLHKRSTQTLEAMRRDLSTIASSAKKVALGDLSESR</sequence>
<keyword evidence="3" id="KW-1185">Reference proteome</keyword>
<dbReference type="Proteomes" id="UP000593818">
    <property type="component" value="Plasmid pSID"/>
</dbReference>
<dbReference type="EMBL" id="CP063453">
    <property type="protein sequence ID" value="QOW01984.1"/>
    <property type="molecule type" value="Genomic_DNA"/>
</dbReference>